<evidence type="ECO:0000313" key="6">
    <source>
        <dbReference type="Proteomes" id="UP000030104"/>
    </source>
</evidence>
<dbReference type="Gene3D" id="3.40.630.30">
    <property type="match status" value="1"/>
</dbReference>
<gene>
    <name evidence="5" type="ORF">PITC_017230</name>
</gene>
<dbReference type="InterPro" id="IPR016181">
    <property type="entry name" value="Acyl_CoA_acyltransferase"/>
</dbReference>
<dbReference type="PANTHER" id="PTHR42789">
    <property type="entry name" value="D-ISOMER SPECIFIC 2-HYDROXYACID DEHYDROGENASE FAMILY PROTEIN (AFU_ORTHOLOGUE AFUA_6G10090)"/>
    <property type="match status" value="1"/>
</dbReference>
<dbReference type="AlphaFoldDB" id="A0A0A2L1M1"/>
<dbReference type="GO" id="GO:0051287">
    <property type="term" value="F:NAD binding"/>
    <property type="evidence" value="ECO:0007669"/>
    <property type="project" value="InterPro"/>
</dbReference>
<keyword evidence="2" id="KW-0560">Oxidoreductase</keyword>
<dbReference type="CDD" id="cd04301">
    <property type="entry name" value="NAT_SF"/>
    <property type="match status" value="1"/>
</dbReference>
<dbReference type="GO" id="GO:0016747">
    <property type="term" value="F:acyltransferase activity, transferring groups other than amino-acyl groups"/>
    <property type="evidence" value="ECO:0007669"/>
    <property type="project" value="InterPro"/>
</dbReference>
<dbReference type="InterPro" id="IPR000182">
    <property type="entry name" value="GNAT_dom"/>
</dbReference>
<dbReference type="EMBL" id="JQGA01000760">
    <property type="protein sequence ID" value="KGO73967.1"/>
    <property type="molecule type" value="Genomic_DNA"/>
</dbReference>
<evidence type="ECO:0000256" key="2">
    <source>
        <dbReference type="ARBA" id="ARBA00023002"/>
    </source>
</evidence>
<dbReference type="OrthoDB" id="298012at2759"/>
<dbReference type="SUPFAM" id="SSF55729">
    <property type="entry name" value="Acyl-CoA N-acyltransferases (Nat)"/>
    <property type="match status" value="1"/>
</dbReference>
<dbReference type="PROSITE" id="PS51186">
    <property type="entry name" value="GNAT"/>
    <property type="match status" value="1"/>
</dbReference>
<keyword evidence="5" id="KW-0808">Transferase</keyword>
<dbReference type="CDD" id="cd12169">
    <property type="entry name" value="PGDH_like_1"/>
    <property type="match status" value="1"/>
</dbReference>
<sequence length="565" mass="62348">MSLIKYATEADGPGLAKVNVQSFQGRRLLEELFPEASLTRMQEYKIVVGMKHLANPNMHVLKIHDPLSGELATYSRWQFPASFGPSLVTLSEKAAFLAKDPIPHAPRPMNEEVLKAFKKLLDDGRKRYTTEHDIILDLLATLPEYQGRGFGSAILRWGMEKADASQSRIFLEGTPEGVPIYLKHGWKIVEEAYVGMYVKMLQMCRHTTLPHVISPAKFLTPRRRGFLFAILDDYQGIAPAYFTHLESRVDISSFPETLDPRDPAQHDALVQRLLPFDIILAMRERTPFAAKTIAALPNLRLLLTTGTRNLALDLEAFARSNVAVAGTEGRPPGVNSTVQHTWALILGLARNIARDDAAVKRGAWQGSLGINLSGKTLGLLGLGKLGSQVGNIGALAFGMKVLAWSTNLTQEKADEQAHAQGLPAGTFTVAASKEEFFAHADIVTVHSVLSDRSRGIVGAAEIANMRSSAFIINTSRGPLIEEQALLEALNAGRIRGAALDVFDPEPLPLDSPWRTTPWGQDGRSEVLLSPHMGYGEEELLQGWYRETAENLERWLNGQELLRKMN</sequence>
<dbReference type="Proteomes" id="UP000030104">
    <property type="component" value="Unassembled WGS sequence"/>
</dbReference>
<dbReference type="SUPFAM" id="SSF51735">
    <property type="entry name" value="NAD(P)-binding Rossmann-fold domains"/>
    <property type="match status" value="1"/>
</dbReference>
<comment type="similarity">
    <text evidence="1">Belongs to the D-isomer specific 2-hydroxyacid dehydrogenase family.</text>
</comment>
<dbReference type="Pfam" id="PF02826">
    <property type="entry name" value="2-Hacid_dh_C"/>
    <property type="match status" value="1"/>
</dbReference>
<dbReference type="InterPro" id="IPR036291">
    <property type="entry name" value="NAD(P)-bd_dom_sf"/>
</dbReference>
<dbReference type="STRING" id="40296.A0A0A2L1M1"/>
<keyword evidence="6" id="KW-1185">Reference proteome</keyword>
<dbReference type="Gene3D" id="3.40.50.720">
    <property type="entry name" value="NAD(P)-binding Rossmann-like Domain"/>
    <property type="match status" value="2"/>
</dbReference>
<evidence type="ECO:0000259" key="4">
    <source>
        <dbReference type="PROSITE" id="PS51186"/>
    </source>
</evidence>
<reference evidence="5 6" key="1">
    <citation type="journal article" date="2015" name="Mol. Plant Microbe Interact.">
        <title>Genome, transcriptome, and functional analyses of Penicillium expansum provide new insights into secondary metabolism and pathogenicity.</title>
        <authorList>
            <person name="Ballester A.R."/>
            <person name="Marcet-Houben M."/>
            <person name="Levin E."/>
            <person name="Sela N."/>
            <person name="Selma-Lazaro C."/>
            <person name="Carmona L."/>
            <person name="Wisniewski M."/>
            <person name="Droby S."/>
            <person name="Gonzalez-Candelas L."/>
            <person name="Gabaldon T."/>
        </authorList>
    </citation>
    <scope>NUCLEOTIDE SEQUENCE [LARGE SCALE GENOMIC DNA]</scope>
    <source>
        <strain evidence="5 6">PHI-1</strain>
    </source>
</reference>
<keyword evidence="3" id="KW-0520">NAD</keyword>
<organism evidence="5 6">
    <name type="scientific">Penicillium italicum</name>
    <name type="common">Blue mold</name>
    <dbReference type="NCBI Taxonomy" id="40296"/>
    <lineage>
        <taxon>Eukaryota</taxon>
        <taxon>Fungi</taxon>
        <taxon>Dikarya</taxon>
        <taxon>Ascomycota</taxon>
        <taxon>Pezizomycotina</taxon>
        <taxon>Eurotiomycetes</taxon>
        <taxon>Eurotiomycetidae</taxon>
        <taxon>Eurotiales</taxon>
        <taxon>Aspergillaceae</taxon>
        <taxon>Penicillium</taxon>
    </lineage>
</organism>
<accession>A0A0A2L1M1</accession>
<dbReference type="InterPro" id="IPR050857">
    <property type="entry name" value="D-2-hydroxyacid_DH"/>
</dbReference>
<feature type="domain" description="N-acetyltransferase" evidence="4">
    <location>
        <begin position="69"/>
        <end position="205"/>
    </location>
</feature>
<dbReference type="HOGENOM" id="CLU_482411_0_0_1"/>
<dbReference type="InterPro" id="IPR006139">
    <property type="entry name" value="D-isomer_2_OHA_DH_cat_dom"/>
</dbReference>
<name>A0A0A2L1M1_PENIT</name>
<evidence type="ECO:0000256" key="3">
    <source>
        <dbReference type="ARBA" id="ARBA00023027"/>
    </source>
</evidence>
<dbReference type="Pfam" id="PF00389">
    <property type="entry name" value="2-Hacid_dh"/>
    <property type="match status" value="1"/>
</dbReference>
<keyword evidence="5" id="KW-0012">Acyltransferase</keyword>
<dbReference type="PANTHER" id="PTHR42789:SF1">
    <property type="entry name" value="D-ISOMER SPECIFIC 2-HYDROXYACID DEHYDROGENASE FAMILY PROTEIN (AFU_ORTHOLOGUE AFUA_6G10090)"/>
    <property type="match status" value="1"/>
</dbReference>
<evidence type="ECO:0000256" key="1">
    <source>
        <dbReference type="ARBA" id="ARBA00005854"/>
    </source>
</evidence>
<proteinExistence type="inferred from homology"/>
<dbReference type="PhylomeDB" id="A0A0A2L1M1"/>
<dbReference type="PROSITE" id="PS00671">
    <property type="entry name" value="D_2_HYDROXYACID_DH_3"/>
    <property type="match status" value="1"/>
</dbReference>
<comment type="caution">
    <text evidence="5">The sequence shown here is derived from an EMBL/GenBank/DDBJ whole genome shotgun (WGS) entry which is preliminary data.</text>
</comment>
<dbReference type="InterPro" id="IPR006140">
    <property type="entry name" value="D-isomer_DH_NAD-bd"/>
</dbReference>
<dbReference type="SUPFAM" id="SSF52283">
    <property type="entry name" value="Formate/glycerate dehydrogenase catalytic domain-like"/>
    <property type="match status" value="1"/>
</dbReference>
<dbReference type="GO" id="GO:0016616">
    <property type="term" value="F:oxidoreductase activity, acting on the CH-OH group of donors, NAD or NADP as acceptor"/>
    <property type="evidence" value="ECO:0007669"/>
    <property type="project" value="InterPro"/>
</dbReference>
<evidence type="ECO:0000313" key="5">
    <source>
        <dbReference type="EMBL" id="KGO73967.1"/>
    </source>
</evidence>
<protein>
    <submittedName>
        <fullName evidence="5">Acyl-CoA N-acyltransferase</fullName>
    </submittedName>
</protein>
<dbReference type="InterPro" id="IPR029753">
    <property type="entry name" value="D-isomer_DH_CS"/>
</dbReference>